<dbReference type="Proteomes" id="UP000054018">
    <property type="component" value="Unassembled WGS sequence"/>
</dbReference>
<accession>A0A0C9ZTF5</accession>
<dbReference type="EMBL" id="KN833732">
    <property type="protein sequence ID" value="KIK22963.1"/>
    <property type="molecule type" value="Genomic_DNA"/>
</dbReference>
<dbReference type="AlphaFoldDB" id="A0A0C9ZTF5"/>
<gene>
    <name evidence="1" type="ORF">PISMIDRAFT_101439</name>
</gene>
<dbReference type="HOGENOM" id="CLU_091791_0_0_1"/>
<dbReference type="PANTHER" id="PTHR33096">
    <property type="entry name" value="CXC2 DOMAIN-CONTAINING PROTEIN"/>
    <property type="match status" value="1"/>
</dbReference>
<dbReference type="InterPro" id="IPR040521">
    <property type="entry name" value="KDZ"/>
</dbReference>
<sequence length="146" mass="16333">MCCLFLADCQPTDNTCHSAKYPLVIISKLLAVYSKNGGCVYDIGCAFSTTLQNSSLGPQSEELKLRMMVGAFHGHAHNRMCQLDWHPQYIQGTGHTKGEGCEHIFAASNKLARSTRHATSFHCHQAIEQHFTFWDADKYTALSTFF</sequence>
<protein>
    <submittedName>
        <fullName evidence="1">Uncharacterized protein</fullName>
    </submittedName>
</protein>
<proteinExistence type="predicted"/>
<organism evidence="1 2">
    <name type="scientific">Pisolithus microcarpus 441</name>
    <dbReference type="NCBI Taxonomy" id="765257"/>
    <lineage>
        <taxon>Eukaryota</taxon>
        <taxon>Fungi</taxon>
        <taxon>Dikarya</taxon>
        <taxon>Basidiomycota</taxon>
        <taxon>Agaricomycotina</taxon>
        <taxon>Agaricomycetes</taxon>
        <taxon>Agaricomycetidae</taxon>
        <taxon>Boletales</taxon>
        <taxon>Sclerodermatineae</taxon>
        <taxon>Pisolithaceae</taxon>
        <taxon>Pisolithus</taxon>
    </lineage>
</organism>
<name>A0A0C9ZTF5_9AGAM</name>
<evidence type="ECO:0000313" key="2">
    <source>
        <dbReference type="Proteomes" id="UP000054018"/>
    </source>
</evidence>
<evidence type="ECO:0000313" key="1">
    <source>
        <dbReference type="EMBL" id="KIK22963.1"/>
    </source>
</evidence>
<dbReference type="PANTHER" id="PTHR33096:SF1">
    <property type="entry name" value="CXC1-LIKE CYSTEINE CLUSTER ASSOCIATED WITH KDZ TRANSPOSASES DOMAIN-CONTAINING PROTEIN"/>
    <property type="match status" value="1"/>
</dbReference>
<reference evidence="1 2" key="1">
    <citation type="submission" date="2014-04" db="EMBL/GenBank/DDBJ databases">
        <authorList>
            <consortium name="DOE Joint Genome Institute"/>
            <person name="Kuo A."/>
            <person name="Kohler A."/>
            <person name="Costa M.D."/>
            <person name="Nagy L.G."/>
            <person name="Floudas D."/>
            <person name="Copeland A."/>
            <person name="Barry K.W."/>
            <person name="Cichocki N."/>
            <person name="Veneault-Fourrey C."/>
            <person name="LaButti K."/>
            <person name="Lindquist E.A."/>
            <person name="Lipzen A."/>
            <person name="Lundell T."/>
            <person name="Morin E."/>
            <person name="Murat C."/>
            <person name="Sun H."/>
            <person name="Tunlid A."/>
            <person name="Henrissat B."/>
            <person name="Grigoriev I.V."/>
            <person name="Hibbett D.S."/>
            <person name="Martin F."/>
            <person name="Nordberg H.P."/>
            <person name="Cantor M.N."/>
            <person name="Hua S.X."/>
        </authorList>
    </citation>
    <scope>NUCLEOTIDE SEQUENCE [LARGE SCALE GENOMIC DNA]</scope>
    <source>
        <strain evidence="1 2">441</strain>
    </source>
</reference>
<dbReference type="Pfam" id="PF18758">
    <property type="entry name" value="KDZ"/>
    <property type="match status" value="1"/>
</dbReference>
<keyword evidence="2" id="KW-1185">Reference proteome</keyword>
<reference evidence="2" key="2">
    <citation type="submission" date="2015-01" db="EMBL/GenBank/DDBJ databases">
        <title>Evolutionary Origins and Diversification of the Mycorrhizal Mutualists.</title>
        <authorList>
            <consortium name="DOE Joint Genome Institute"/>
            <consortium name="Mycorrhizal Genomics Consortium"/>
            <person name="Kohler A."/>
            <person name="Kuo A."/>
            <person name="Nagy L.G."/>
            <person name="Floudas D."/>
            <person name="Copeland A."/>
            <person name="Barry K.W."/>
            <person name="Cichocki N."/>
            <person name="Veneault-Fourrey C."/>
            <person name="LaButti K."/>
            <person name="Lindquist E.A."/>
            <person name="Lipzen A."/>
            <person name="Lundell T."/>
            <person name="Morin E."/>
            <person name="Murat C."/>
            <person name="Riley R."/>
            <person name="Ohm R."/>
            <person name="Sun H."/>
            <person name="Tunlid A."/>
            <person name="Henrissat B."/>
            <person name="Grigoriev I.V."/>
            <person name="Hibbett D.S."/>
            <person name="Martin F."/>
        </authorList>
    </citation>
    <scope>NUCLEOTIDE SEQUENCE [LARGE SCALE GENOMIC DNA]</scope>
    <source>
        <strain evidence="2">441</strain>
    </source>
</reference>
<dbReference type="OrthoDB" id="3251205at2759"/>